<dbReference type="Pfam" id="PF16751">
    <property type="entry name" value="RsdA_SigD_bd"/>
    <property type="match status" value="1"/>
</dbReference>
<dbReference type="EMBL" id="AP022593">
    <property type="protein sequence ID" value="BBY49193.1"/>
    <property type="molecule type" value="Genomic_DNA"/>
</dbReference>
<accession>A0A7I7RXG3</accession>
<keyword evidence="2" id="KW-0812">Transmembrane</keyword>
<dbReference type="Gene3D" id="6.10.250.1300">
    <property type="match status" value="1"/>
</dbReference>
<feature type="domain" description="Anti-sigma-D factor RsdA sigma factor binding region" evidence="3">
    <location>
        <begin position="15"/>
        <end position="60"/>
    </location>
</feature>
<gene>
    <name evidence="4" type="ORF">MARA_26610</name>
</gene>
<feature type="transmembrane region" description="Helical" evidence="2">
    <location>
        <begin position="86"/>
        <end position="111"/>
    </location>
</feature>
<sequence>MPDFGRWTSNGGDSSLNDINRADRFVEALSTNQPVYSTDPGDAELAYLLADWRDGVRETPLFAVVTEDDAAMALRAAQRPRHANRFTLSVVGSAAAAVLCIGGFGAAVYGAGPGDALYGMRNMIFGEQQVTRDDQVALAAQQELAQVQQLVEQGQWDQAQDKLVALSTTVQSVDEVERKHDLIEQFNALSYKVVEQDPAATLPPAGEPLPVLPESPLTLLPVPVVTDTTSTTETTTGPEVLPSDSTSPATTTPTSPTTTPSSPGAPTTSPAPGASEPGNTGTTEPGTSAPGTPPPGTTEPATTTAPPTTSAPATTVPPSTTTQAPPPVTTVTTTVPTTVTTTTTRQPVADAPSPQAPASQAPASPTRVATSSIPPAPRTTVPPAPEGEVEVEVEEGPEAPVTTTIVVPESAG</sequence>
<keyword evidence="5" id="KW-1185">Reference proteome</keyword>
<evidence type="ECO:0000256" key="2">
    <source>
        <dbReference type="SAM" id="Phobius"/>
    </source>
</evidence>
<feature type="compositionally biased region" description="Acidic residues" evidence="1">
    <location>
        <begin position="387"/>
        <end position="397"/>
    </location>
</feature>
<feature type="region of interest" description="Disordered" evidence="1">
    <location>
        <begin position="227"/>
        <end position="399"/>
    </location>
</feature>
<dbReference type="Proteomes" id="UP000467428">
    <property type="component" value="Chromosome"/>
</dbReference>
<organism evidence="4 5">
    <name type="scientific">Mycolicibacterium arabiense</name>
    <dbReference type="NCBI Taxonomy" id="1286181"/>
    <lineage>
        <taxon>Bacteria</taxon>
        <taxon>Bacillati</taxon>
        <taxon>Actinomycetota</taxon>
        <taxon>Actinomycetes</taxon>
        <taxon>Mycobacteriales</taxon>
        <taxon>Mycobacteriaceae</taxon>
        <taxon>Mycolicibacterium</taxon>
    </lineage>
</organism>
<dbReference type="RefSeq" id="WP_163918867.1">
    <property type="nucleotide sequence ID" value="NZ_AP022593.1"/>
</dbReference>
<proteinExistence type="predicted"/>
<evidence type="ECO:0000256" key="1">
    <source>
        <dbReference type="SAM" id="MobiDB-lite"/>
    </source>
</evidence>
<dbReference type="AlphaFoldDB" id="A0A7I7RXG3"/>
<feature type="compositionally biased region" description="Low complexity" evidence="1">
    <location>
        <begin position="227"/>
        <end position="290"/>
    </location>
</feature>
<evidence type="ECO:0000259" key="3">
    <source>
        <dbReference type="Pfam" id="PF16751"/>
    </source>
</evidence>
<keyword evidence="2" id="KW-0472">Membrane</keyword>
<dbReference type="KEGG" id="marz:MARA_26610"/>
<name>A0A7I7RXG3_9MYCO</name>
<keyword evidence="2" id="KW-1133">Transmembrane helix</keyword>
<feature type="compositionally biased region" description="Low complexity" evidence="1">
    <location>
        <begin position="298"/>
        <end position="365"/>
    </location>
</feature>
<dbReference type="InterPro" id="IPR031928">
    <property type="entry name" value="RsdA_SigD-bd"/>
</dbReference>
<feature type="compositionally biased region" description="Pro residues" evidence="1">
    <location>
        <begin position="374"/>
        <end position="385"/>
    </location>
</feature>
<evidence type="ECO:0000313" key="4">
    <source>
        <dbReference type="EMBL" id="BBY49193.1"/>
    </source>
</evidence>
<evidence type="ECO:0000313" key="5">
    <source>
        <dbReference type="Proteomes" id="UP000467428"/>
    </source>
</evidence>
<geneLocation type="plasmid" evidence="5">
    <name>pjcm18538 dna</name>
</geneLocation>
<reference evidence="4 5" key="1">
    <citation type="journal article" date="2019" name="Emerg. Microbes Infect.">
        <title>Comprehensive subspecies identification of 175 nontuberculous mycobacteria species based on 7547 genomic profiles.</title>
        <authorList>
            <person name="Matsumoto Y."/>
            <person name="Kinjo T."/>
            <person name="Motooka D."/>
            <person name="Nabeya D."/>
            <person name="Jung N."/>
            <person name="Uechi K."/>
            <person name="Horii T."/>
            <person name="Iida T."/>
            <person name="Fujita J."/>
            <person name="Nakamura S."/>
        </authorList>
    </citation>
    <scope>NUCLEOTIDE SEQUENCE [LARGE SCALE GENOMIC DNA]</scope>
    <source>
        <strain evidence="4 5">JCM 18538</strain>
    </source>
</reference>
<protein>
    <recommendedName>
        <fullName evidence="3">Anti-sigma-D factor RsdA sigma factor binding region domain-containing protein</fullName>
    </recommendedName>
</protein>